<dbReference type="InterPro" id="IPR051678">
    <property type="entry name" value="AGP_Transferase"/>
</dbReference>
<dbReference type="InterPro" id="IPR011009">
    <property type="entry name" value="Kinase-like_dom_sf"/>
</dbReference>
<organism evidence="2">
    <name type="scientific">marine metagenome</name>
    <dbReference type="NCBI Taxonomy" id="408172"/>
    <lineage>
        <taxon>unclassified sequences</taxon>
        <taxon>metagenomes</taxon>
        <taxon>ecological metagenomes</taxon>
    </lineage>
</organism>
<dbReference type="SUPFAM" id="SSF56112">
    <property type="entry name" value="Protein kinase-like (PK-like)"/>
    <property type="match status" value="1"/>
</dbReference>
<name>A0A381T5T8_9ZZZZ</name>
<protein>
    <recommendedName>
        <fullName evidence="1">Aminoglycoside phosphotransferase domain-containing protein</fullName>
    </recommendedName>
</protein>
<dbReference type="Pfam" id="PF01636">
    <property type="entry name" value="APH"/>
    <property type="match status" value="1"/>
</dbReference>
<dbReference type="Gene3D" id="3.90.1200.10">
    <property type="match status" value="1"/>
</dbReference>
<proteinExistence type="predicted"/>
<dbReference type="InterPro" id="IPR041726">
    <property type="entry name" value="ACAD10_11_N"/>
</dbReference>
<dbReference type="InterPro" id="IPR002575">
    <property type="entry name" value="Aminoglycoside_PTrfase"/>
</dbReference>
<dbReference type="Gene3D" id="3.30.200.20">
    <property type="entry name" value="Phosphorylase Kinase, domain 1"/>
    <property type="match status" value="1"/>
</dbReference>
<accession>A0A381T5T8</accession>
<sequence length="356" mass="41276">MPVSTEKNFENKLLLLGEWLHSQDKFSGQKLKIKPRKSSITTGFSNETFVFNLSSKKMNEDFVLRLKPSGFKVFPNYDLHFQARIMRILRTKGLPTPEILYYEADESIIGSEFYIMNFIEGEAPSDNPPYHTDPEGMMGKASQEQRRSVWLEWLYYMSILHSQELEELDLDEFLGGHIGTGSLDKELIYYEEFLKWGMEGEENLVCEEALKWLNVNKPKNIQAYKLCWGDCRPGNILYKDFKAKALLDWEMATVGDPVMDLAWGLAVDDSSSLGLEIPKLEGSIENQEAIDIWEKNTGFSTKNYSYYRLLALFKFSVIMVRVAKKLIINDIIPLDSDFYKNNYVSNYLKKEFENIV</sequence>
<dbReference type="CDD" id="cd05154">
    <property type="entry name" value="ACAD10_11_N-like"/>
    <property type="match status" value="1"/>
</dbReference>
<evidence type="ECO:0000313" key="2">
    <source>
        <dbReference type="EMBL" id="SVA11094.1"/>
    </source>
</evidence>
<dbReference type="PANTHER" id="PTHR21310">
    <property type="entry name" value="AMINOGLYCOSIDE PHOSPHOTRANSFERASE-RELATED-RELATED"/>
    <property type="match status" value="1"/>
</dbReference>
<feature type="domain" description="Aminoglycoside phosphotransferase" evidence="1">
    <location>
        <begin position="40"/>
        <end position="266"/>
    </location>
</feature>
<evidence type="ECO:0000259" key="1">
    <source>
        <dbReference type="Pfam" id="PF01636"/>
    </source>
</evidence>
<reference evidence="2" key="1">
    <citation type="submission" date="2018-05" db="EMBL/GenBank/DDBJ databases">
        <authorList>
            <person name="Lanie J.A."/>
            <person name="Ng W.-L."/>
            <person name="Kazmierczak K.M."/>
            <person name="Andrzejewski T.M."/>
            <person name="Davidsen T.M."/>
            <person name="Wayne K.J."/>
            <person name="Tettelin H."/>
            <person name="Glass J.I."/>
            <person name="Rusch D."/>
            <person name="Podicherti R."/>
            <person name="Tsui H.-C.T."/>
            <person name="Winkler M.E."/>
        </authorList>
    </citation>
    <scope>NUCLEOTIDE SEQUENCE</scope>
</reference>
<dbReference type="AlphaFoldDB" id="A0A381T5T8"/>
<dbReference type="EMBL" id="UINC01004014">
    <property type="protein sequence ID" value="SVA11094.1"/>
    <property type="molecule type" value="Genomic_DNA"/>
</dbReference>
<gene>
    <name evidence="2" type="ORF">METZ01_LOCUS63948</name>
</gene>